<reference evidence="10 11" key="1">
    <citation type="submission" date="2019-01" db="EMBL/GenBank/DDBJ databases">
        <title>Insights into ecological role of a new deltaproteobacterial order Candidatus Sinidesulfobacterales (Sva0485) by metagenomics and metatranscriptomics.</title>
        <authorList>
            <person name="Tan S."/>
            <person name="Liu J."/>
            <person name="Fang Y."/>
            <person name="Hedlund B.P."/>
            <person name="Lian Z.H."/>
            <person name="Huang L.Y."/>
            <person name="Li J.T."/>
            <person name="Huang L.N."/>
            <person name="Li W.J."/>
            <person name="Jiang H.C."/>
            <person name="Dong H.L."/>
            <person name="Shu W.S."/>
        </authorList>
    </citation>
    <scope>NUCLEOTIDE SEQUENCE [LARGE SCALE GENOMIC DNA]</scope>
    <source>
        <strain evidence="10">AP3</strain>
    </source>
</reference>
<keyword evidence="4" id="KW-0547">Nucleotide-binding</keyword>
<dbReference type="Pfam" id="PF00005">
    <property type="entry name" value="ABC_tran"/>
    <property type="match status" value="1"/>
</dbReference>
<keyword evidence="6" id="KW-0408">Iron</keyword>
<keyword evidence="3" id="KW-0410">Iron transport</keyword>
<dbReference type="PANTHER" id="PTHR42781">
    <property type="entry name" value="SPERMIDINE/PUTRESCINE IMPORT ATP-BINDING PROTEIN POTA"/>
    <property type="match status" value="1"/>
</dbReference>
<proteinExistence type="predicted"/>
<evidence type="ECO:0000256" key="1">
    <source>
        <dbReference type="ARBA" id="ARBA00022448"/>
    </source>
</evidence>
<evidence type="ECO:0000313" key="10">
    <source>
        <dbReference type="EMBL" id="RZD13933.1"/>
    </source>
</evidence>
<keyword evidence="2" id="KW-1003">Cell membrane</keyword>
<dbReference type="AlphaFoldDB" id="A0A519B9F3"/>
<dbReference type="Gene3D" id="3.40.50.300">
    <property type="entry name" value="P-loop containing nucleotide triphosphate hydrolases"/>
    <property type="match status" value="1"/>
</dbReference>
<protein>
    <submittedName>
        <fullName evidence="10">ABC transporter ATP-binding protein</fullName>
    </submittedName>
</protein>
<evidence type="ECO:0000256" key="4">
    <source>
        <dbReference type="ARBA" id="ARBA00022741"/>
    </source>
</evidence>
<organism evidence="10 11">
    <name type="scientific">Candidatus Acidulodesulfobacterium ferriphilum</name>
    <dbReference type="NCBI Taxonomy" id="2597223"/>
    <lineage>
        <taxon>Bacteria</taxon>
        <taxon>Deltaproteobacteria</taxon>
        <taxon>Candidatus Acidulodesulfobacterales</taxon>
        <taxon>Candidatus Acidulodesulfobacterium</taxon>
    </lineage>
</organism>
<dbReference type="PROSITE" id="PS50893">
    <property type="entry name" value="ABC_TRANSPORTER_2"/>
    <property type="match status" value="1"/>
</dbReference>
<keyword evidence="1" id="KW-0813">Transport</keyword>
<name>A0A519B9F3_9DELT</name>
<evidence type="ECO:0000256" key="8">
    <source>
        <dbReference type="ARBA" id="ARBA00023136"/>
    </source>
</evidence>
<evidence type="ECO:0000256" key="6">
    <source>
        <dbReference type="ARBA" id="ARBA00023004"/>
    </source>
</evidence>
<dbReference type="SMART" id="SM00382">
    <property type="entry name" value="AAA"/>
    <property type="match status" value="1"/>
</dbReference>
<dbReference type="PANTHER" id="PTHR42781:SF4">
    <property type="entry name" value="SPERMIDINE_PUTRESCINE IMPORT ATP-BINDING PROTEIN POTA"/>
    <property type="match status" value="1"/>
</dbReference>
<comment type="caution">
    <text evidence="10">The sequence shown here is derived from an EMBL/GenBank/DDBJ whole genome shotgun (WGS) entry which is preliminary data.</text>
</comment>
<dbReference type="Proteomes" id="UP000320813">
    <property type="component" value="Unassembled WGS sequence"/>
</dbReference>
<dbReference type="SUPFAM" id="SSF50331">
    <property type="entry name" value="MOP-like"/>
    <property type="match status" value="1"/>
</dbReference>
<evidence type="ECO:0000259" key="9">
    <source>
        <dbReference type="PROSITE" id="PS50893"/>
    </source>
</evidence>
<evidence type="ECO:0000256" key="7">
    <source>
        <dbReference type="ARBA" id="ARBA00023065"/>
    </source>
</evidence>
<dbReference type="InterPro" id="IPR050093">
    <property type="entry name" value="ABC_SmlMolc_Importer"/>
</dbReference>
<accession>A0A519B9F3</accession>
<dbReference type="InterPro" id="IPR008995">
    <property type="entry name" value="Mo/tungstate-bd_C_term_dom"/>
</dbReference>
<dbReference type="InterPro" id="IPR003593">
    <property type="entry name" value="AAA+_ATPase"/>
</dbReference>
<dbReference type="EMBL" id="SGBD01000005">
    <property type="protein sequence ID" value="RZD13933.1"/>
    <property type="molecule type" value="Genomic_DNA"/>
</dbReference>
<dbReference type="InterPro" id="IPR015853">
    <property type="entry name" value="ABC_transpr_FbpC"/>
</dbReference>
<evidence type="ECO:0000256" key="5">
    <source>
        <dbReference type="ARBA" id="ARBA00022840"/>
    </source>
</evidence>
<dbReference type="GO" id="GO:0015408">
    <property type="term" value="F:ABC-type ferric iron transporter activity"/>
    <property type="evidence" value="ECO:0007669"/>
    <property type="project" value="InterPro"/>
</dbReference>
<feature type="domain" description="ABC transporter" evidence="9">
    <location>
        <begin position="4"/>
        <end position="240"/>
    </location>
</feature>
<dbReference type="InterPro" id="IPR003439">
    <property type="entry name" value="ABC_transporter-like_ATP-bd"/>
</dbReference>
<keyword evidence="7" id="KW-0406">Ion transport</keyword>
<keyword evidence="5 10" id="KW-0067">ATP-binding</keyword>
<dbReference type="CDD" id="cd03259">
    <property type="entry name" value="ABC_Carb_Solutes_like"/>
    <property type="match status" value="1"/>
</dbReference>
<evidence type="ECO:0000256" key="2">
    <source>
        <dbReference type="ARBA" id="ARBA00022475"/>
    </source>
</evidence>
<evidence type="ECO:0000256" key="3">
    <source>
        <dbReference type="ARBA" id="ARBA00022496"/>
    </source>
</evidence>
<dbReference type="GO" id="GO:0005524">
    <property type="term" value="F:ATP binding"/>
    <property type="evidence" value="ECO:0007669"/>
    <property type="project" value="UniProtKB-KW"/>
</dbReference>
<dbReference type="GO" id="GO:0016020">
    <property type="term" value="C:membrane"/>
    <property type="evidence" value="ECO:0007669"/>
    <property type="project" value="InterPro"/>
</dbReference>
<gene>
    <name evidence="10" type="ORF">EVJ47_08360</name>
</gene>
<keyword evidence="8" id="KW-0472">Membrane</keyword>
<dbReference type="SUPFAM" id="SSF52540">
    <property type="entry name" value="P-loop containing nucleoside triphosphate hydrolases"/>
    <property type="match status" value="1"/>
</dbReference>
<dbReference type="InterPro" id="IPR027417">
    <property type="entry name" value="P-loop_NTPase"/>
</dbReference>
<sequence>MKLLEIKNIYKSFSDKKVLTGINLDIESGEISSIFGYSGEGKSTLLKIICGIIKQDNGDIMLNGKSINSLEPYERHAVLVMDEPLLFPHMNVFENIAFGSKLSSNKKRHINNNRNILKSTKEIMELLGITGLEKRYPDEISMGQAQRVSLARALIVNPEIILMDEPFSNLDIISKTKVRKLIKDINNELKISMLLVTHDIEDVLNLSNKMFILNNGKIQDSGKPKDVLKKPSSMDAAFLLGTENIFEGIISEIDKKNNLIKIKLLNGKQGNSYIETDFQGDFEINEQVFFVIRPEEIIILRDDRQTSKPVKENHFSGRIISAVFTSRMMEILISSENDSMFKVLIPFHAYEVMNLFEGKTVNISLKKSAIHIIKKKKPIRL</sequence>
<dbReference type="GO" id="GO:0016887">
    <property type="term" value="F:ATP hydrolysis activity"/>
    <property type="evidence" value="ECO:0007669"/>
    <property type="project" value="InterPro"/>
</dbReference>
<evidence type="ECO:0000313" key="11">
    <source>
        <dbReference type="Proteomes" id="UP000320813"/>
    </source>
</evidence>